<dbReference type="InterPro" id="IPR014284">
    <property type="entry name" value="RNA_pol_sigma-70_dom"/>
</dbReference>
<dbReference type="Gene3D" id="1.10.10.10">
    <property type="entry name" value="Winged helix-like DNA-binding domain superfamily/Winged helix DNA-binding domain"/>
    <property type="match status" value="1"/>
</dbReference>
<dbReference type="InterPro" id="IPR036388">
    <property type="entry name" value="WH-like_DNA-bd_sf"/>
</dbReference>
<dbReference type="InterPro" id="IPR013249">
    <property type="entry name" value="RNA_pol_sigma70_r4_t2"/>
</dbReference>
<dbReference type="RefSeq" id="WP_103082476.1">
    <property type="nucleotide sequence ID" value="NZ_JBAIZC010000035.1"/>
</dbReference>
<dbReference type="Pfam" id="PF04542">
    <property type="entry name" value="Sigma70_r2"/>
    <property type="match status" value="1"/>
</dbReference>
<comment type="caution">
    <text evidence="7">The sequence shown here is derived from an EMBL/GenBank/DDBJ whole genome shotgun (WGS) entry which is preliminary data.</text>
</comment>
<dbReference type="GO" id="GO:0016987">
    <property type="term" value="F:sigma factor activity"/>
    <property type="evidence" value="ECO:0007669"/>
    <property type="project" value="UniProtKB-KW"/>
</dbReference>
<dbReference type="GO" id="GO:0006352">
    <property type="term" value="P:DNA-templated transcription initiation"/>
    <property type="evidence" value="ECO:0007669"/>
    <property type="project" value="InterPro"/>
</dbReference>
<keyword evidence="2" id="KW-0805">Transcription regulation</keyword>
<dbReference type="Gene3D" id="1.10.1740.10">
    <property type="match status" value="1"/>
</dbReference>
<dbReference type="PANTHER" id="PTHR43133">
    <property type="entry name" value="RNA POLYMERASE ECF-TYPE SIGMA FACTO"/>
    <property type="match status" value="1"/>
</dbReference>
<accession>A0A2K2FD54</accession>
<keyword evidence="8" id="KW-1185">Reference proteome</keyword>
<dbReference type="SUPFAM" id="SSF88659">
    <property type="entry name" value="Sigma3 and sigma4 domains of RNA polymerase sigma factors"/>
    <property type="match status" value="1"/>
</dbReference>
<name>A0A2K2FD54_9CLOT</name>
<dbReference type="NCBIfam" id="TIGR02937">
    <property type="entry name" value="sigma70-ECF"/>
    <property type="match status" value="1"/>
</dbReference>
<dbReference type="InterPro" id="IPR007627">
    <property type="entry name" value="RNA_pol_sigma70_r2"/>
</dbReference>
<dbReference type="OrthoDB" id="9789355at2"/>
<evidence type="ECO:0000256" key="3">
    <source>
        <dbReference type="ARBA" id="ARBA00023082"/>
    </source>
</evidence>
<evidence type="ECO:0000313" key="8">
    <source>
        <dbReference type="Proteomes" id="UP000236151"/>
    </source>
</evidence>
<dbReference type="AlphaFoldDB" id="A0A2K2FD54"/>
<evidence type="ECO:0000256" key="4">
    <source>
        <dbReference type="ARBA" id="ARBA00023163"/>
    </source>
</evidence>
<feature type="domain" description="RNA polymerase sigma factor 70 region 4 type 2" evidence="6">
    <location>
        <begin position="120"/>
        <end position="170"/>
    </location>
</feature>
<dbReference type="EMBL" id="NIOJ01000045">
    <property type="protein sequence ID" value="PNT96720.1"/>
    <property type="molecule type" value="Genomic_DNA"/>
</dbReference>
<dbReference type="InterPro" id="IPR013324">
    <property type="entry name" value="RNA_pol_sigma_r3/r4-like"/>
</dbReference>
<dbReference type="GO" id="GO:0003677">
    <property type="term" value="F:DNA binding"/>
    <property type="evidence" value="ECO:0007669"/>
    <property type="project" value="InterPro"/>
</dbReference>
<dbReference type="InterPro" id="IPR013325">
    <property type="entry name" value="RNA_pol_sigma_r2"/>
</dbReference>
<organism evidence="7 8">
    <name type="scientific">Clostridium thermosuccinogenes</name>
    <dbReference type="NCBI Taxonomy" id="84032"/>
    <lineage>
        <taxon>Bacteria</taxon>
        <taxon>Bacillati</taxon>
        <taxon>Bacillota</taxon>
        <taxon>Clostridia</taxon>
        <taxon>Eubacteriales</taxon>
        <taxon>Clostridiaceae</taxon>
        <taxon>Clostridium</taxon>
    </lineage>
</organism>
<evidence type="ECO:0000313" key="7">
    <source>
        <dbReference type="EMBL" id="PNT96720.1"/>
    </source>
</evidence>
<keyword evidence="4" id="KW-0804">Transcription</keyword>
<comment type="similarity">
    <text evidence="1">Belongs to the sigma-70 factor family. ECF subfamily.</text>
</comment>
<protein>
    <submittedName>
        <fullName evidence="7">RNA polymerase subunit sigma-24</fullName>
    </submittedName>
</protein>
<evidence type="ECO:0000259" key="5">
    <source>
        <dbReference type="Pfam" id="PF04542"/>
    </source>
</evidence>
<gene>
    <name evidence="7" type="ORF">CDQ84_14625</name>
</gene>
<dbReference type="KEGG" id="cthd:CDO33_12175"/>
<sequence>MLLFLATIKDENSKKKLEALYLKYKKDMFNVAYRILDDYQLAQDAVQTAFINIMDNLDKIENIYCNKTRAFVIIIVRNISINLYKKRKKHILLEDIDDTLPDDKQMIDEMIIDADILSKISSKIRELRPDYSDIISLKYFYHYSDDEIARLLNITPGNVRVRLHRAKQRLIMLLSEDRELTKSE</sequence>
<keyword evidence="3" id="KW-0731">Sigma factor</keyword>
<evidence type="ECO:0000259" key="6">
    <source>
        <dbReference type="Pfam" id="PF08281"/>
    </source>
</evidence>
<reference evidence="8" key="1">
    <citation type="submission" date="2017-06" db="EMBL/GenBank/DDBJ databases">
        <title>Investigating the central metabolism of Clostridium thermosuccinogenes.</title>
        <authorList>
            <person name="Koendjbiharie J.G."/>
            <person name="Van Kranenburg R."/>
            <person name="Vriesendorp B."/>
        </authorList>
    </citation>
    <scope>NUCLEOTIDE SEQUENCE [LARGE SCALE GENOMIC DNA]</scope>
    <source>
        <strain evidence="8">DSM 5806</strain>
    </source>
</reference>
<dbReference type="CDD" id="cd06171">
    <property type="entry name" value="Sigma70_r4"/>
    <property type="match status" value="1"/>
</dbReference>
<feature type="domain" description="RNA polymerase sigma-70 region 2" evidence="5">
    <location>
        <begin position="20"/>
        <end position="89"/>
    </location>
</feature>
<dbReference type="Proteomes" id="UP000236151">
    <property type="component" value="Unassembled WGS sequence"/>
</dbReference>
<evidence type="ECO:0000256" key="1">
    <source>
        <dbReference type="ARBA" id="ARBA00010641"/>
    </source>
</evidence>
<dbReference type="InterPro" id="IPR039425">
    <property type="entry name" value="RNA_pol_sigma-70-like"/>
</dbReference>
<evidence type="ECO:0000256" key="2">
    <source>
        <dbReference type="ARBA" id="ARBA00023015"/>
    </source>
</evidence>
<proteinExistence type="inferred from homology"/>
<dbReference type="PANTHER" id="PTHR43133:SF60">
    <property type="entry name" value="RNA POLYMERASE SIGMA FACTOR SIGV"/>
    <property type="match status" value="1"/>
</dbReference>
<dbReference type="Pfam" id="PF08281">
    <property type="entry name" value="Sigma70_r4_2"/>
    <property type="match status" value="1"/>
</dbReference>
<dbReference type="SUPFAM" id="SSF88946">
    <property type="entry name" value="Sigma2 domain of RNA polymerase sigma factors"/>
    <property type="match status" value="1"/>
</dbReference>